<evidence type="ECO:0000256" key="3">
    <source>
        <dbReference type="ARBA" id="ARBA00022741"/>
    </source>
</evidence>
<evidence type="ECO:0000256" key="7">
    <source>
        <dbReference type="ARBA" id="ARBA00022962"/>
    </source>
</evidence>
<dbReference type="SMART" id="SM01211">
    <property type="entry name" value="GATase_5"/>
    <property type="match status" value="1"/>
</dbReference>
<dbReference type="InterPro" id="IPR029062">
    <property type="entry name" value="Class_I_gatase-like"/>
</dbReference>
<reference evidence="8 9" key="1">
    <citation type="journal article" date="2016" name="Nat. Commun.">
        <title>Thousands of microbial genomes shed light on interconnected biogeochemical processes in an aquifer system.</title>
        <authorList>
            <person name="Anantharaman K."/>
            <person name="Brown C.T."/>
            <person name="Hug L.A."/>
            <person name="Sharon I."/>
            <person name="Castelle C.J."/>
            <person name="Probst A.J."/>
            <person name="Thomas B.C."/>
            <person name="Singh A."/>
            <person name="Wilkins M.J."/>
            <person name="Karaoz U."/>
            <person name="Brodie E.L."/>
            <person name="Williams K.H."/>
            <person name="Hubbard S.S."/>
            <person name="Banfield J.F."/>
        </authorList>
    </citation>
    <scope>NUCLEOTIDE SEQUENCE [LARGE SCALE GENOMIC DNA]</scope>
</reference>
<dbReference type="InterPro" id="IPR010075">
    <property type="entry name" value="PRibForGlyAmidine_synth_PurQ"/>
</dbReference>
<dbReference type="GO" id="GO:0006189">
    <property type="term" value="P:'de novo' IMP biosynthetic process"/>
    <property type="evidence" value="ECO:0007669"/>
    <property type="project" value="InterPro"/>
</dbReference>
<dbReference type="Proteomes" id="UP000176923">
    <property type="component" value="Unassembled WGS sequence"/>
</dbReference>
<keyword evidence="6" id="KW-0067">ATP-binding</keyword>
<name>A0A1F5ZW26_9BACT</name>
<proteinExistence type="predicted"/>
<keyword evidence="7" id="KW-0315">Glutamine amidotransferase</keyword>
<evidence type="ECO:0000256" key="2">
    <source>
        <dbReference type="ARBA" id="ARBA00022598"/>
    </source>
</evidence>
<dbReference type="GO" id="GO:0005737">
    <property type="term" value="C:cytoplasm"/>
    <property type="evidence" value="ECO:0007669"/>
    <property type="project" value="TreeGrafter"/>
</dbReference>
<evidence type="ECO:0000313" key="9">
    <source>
        <dbReference type="Proteomes" id="UP000176923"/>
    </source>
</evidence>
<dbReference type="GO" id="GO:0004642">
    <property type="term" value="F:phosphoribosylformylglycinamidine synthase activity"/>
    <property type="evidence" value="ECO:0007669"/>
    <property type="project" value="InterPro"/>
</dbReference>
<keyword evidence="5" id="KW-0378">Hydrolase</keyword>
<dbReference type="SUPFAM" id="SSF52317">
    <property type="entry name" value="Class I glutamine amidotransferase-like"/>
    <property type="match status" value="1"/>
</dbReference>
<evidence type="ECO:0000256" key="6">
    <source>
        <dbReference type="ARBA" id="ARBA00022840"/>
    </source>
</evidence>
<keyword evidence="3" id="KW-0547">Nucleotide-binding</keyword>
<dbReference type="PANTHER" id="PTHR10099:SF1">
    <property type="entry name" value="PHOSPHORIBOSYLFORMYLGLYCINAMIDINE SYNTHASE"/>
    <property type="match status" value="1"/>
</dbReference>
<dbReference type="STRING" id="1798382.A3D77_06200"/>
<dbReference type="EMBL" id="MFJL01000011">
    <property type="protein sequence ID" value="OGG16573.1"/>
    <property type="molecule type" value="Genomic_DNA"/>
</dbReference>
<keyword evidence="2" id="KW-0436">Ligase</keyword>
<comment type="caution">
    <text evidence="8">The sequence shown here is derived from an EMBL/GenBank/DDBJ whole genome shotgun (WGS) entry which is preliminary data.</text>
</comment>
<dbReference type="Gene3D" id="3.40.50.880">
    <property type="match status" value="1"/>
</dbReference>
<dbReference type="PANTHER" id="PTHR10099">
    <property type="entry name" value="PHOSPHORIBOSYLFORMYLGLYCINAMIDINE SYNTHASE"/>
    <property type="match status" value="1"/>
</dbReference>
<evidence type="ECO:0000256" key="1">
    <source>
        <dbReference type="ARBA" id="ARBA00022490"/>
    </source>
</evidence>
<dbReference type="GO" id="GO:0016787">
    <property type="term" value="F:hydrolase activity"/>
    <property type="evidence" value="ECO:0007669"/>
    <property type="project" value="UniProtKB-KW"/>
</dbReference>
<dbReference type="Pfam" id="PF13507">
    <property type="entry name" value="GATase_5"/>
    <property type="match status" value="1"/>
</dbReference>
<dbReference type="GO" id="GO:0005524">
    <property type="term" value="F:ATP binding"/>
    <property type="evidence" value="ECO:0007669"/>
    <property type="project" value="UniProtKB-KW"/>
</dbReference>
<dbReference type="PIRSF" id="PIRSF001586">
    <property type="entry name" value="FGAM_synth_I"/>
    <property type="match status" value="1"/>
</dbReference>
<keyword evidence="4" id="KW-0658">Purine biosynthesis</keyword>
<dbReference type="PROSITE" id="PS51273">
    <property type="entry name" value="GATASE_TYPE_1"/>
    <property type="match status" value="1"/>
</dbReference>
<accession>A0A1F5ZW26</accession>
<organism evidence="8 9">
    <name type="scientific">Candidatus Gottesmanbacteria bacterium RIFCSPHIGHO2_02_FULL_39_11</name>
    <dbReference type="NCBI Taxonomy" id="1798382"/>
    <lineage>
        <taxon>Bacteria</taxon>
        <taxon>Candidatus Gottesmaniibacteriota</taxon>
    </lineage>
</organism>
<keyword evidence="1" id="KW-0963">Cytoplasm</keyword>
<evidence type="ECO:0000256" key="5">
    <source>
        <dbReference type="ARBA" id="ARBA00022801"/>
    </source>
</evidence>
<gene>
    <name evidence="8" type="ORF">A3D77_06200</name>
</gene>
<protein>
    <submittedName>
        <fullName evidence="8">Uncharacterized protein</fullName>
    </submittedName>
</protein>
<dbReference type="AlphaFoldDB" id="A0A1F5ZW26"/>
<dbReference type="CDD" id="cd01740">
    <property type="entry name" value="GATase1_FGAR_AT"/>
    <property type="match status" value="1"/>
</dbReference>
<sequence>MKPKVIIFSGYGLNCEEETAFAFNLAGAVSDIVHINDLIDGLYSLSNYQIAVFPGGFSYGDDTGSGNAFANKLKNHLWREIEAFVKRDTLTLGICNGFQIITHLGLVPALEYRYGEKQSALLHNSSARYTDRWIDLEITNSSPWLKDIKTLMLPIAHGEGKFYASPQTLSKMKKRGMIALRYIKGEICTYLDLEANPTETLENIAGITSENGRILGMMPHPERAMFFTQLPHWTYLKEKYKRENKPLPKYGPGLHIFKNAVSYFTN</sequence>
<evidence type="ECO:0000256" key="4">
    <source>
        <dbReference type="ARBA" id="ARBA00022755"/>
    </source>
</evidence>
<evidence type="ECO:0000313" key="8">
    <source>
        <dbReference type="EMBL" id="OGG16573.1"/>
    </source>
</evidence>